<accession>A0A7H4P069</accession>
<evidence type="ECO:0000256" key="2">
    <source>
        <dbReference type="ARBA" id="ARBA00005697"/>
    </source>
</evidence>
<dbReference type="GO" id="GO:0005345">
    <property type="term" value="F:purine nucleobase transmembrane transporter activity"/>
    <property type="evidence" value="ECO:0007669"/>
    <property type="project" value="TreeGrafter"/>
</dbReference>
<feature type="transmembrane region" description="Helical" evidence="7">
    <location>
        <begin position="33"/>
        <end position="55"/>
    </location>
</feature>
<comment type="caution">
    <text evidence="8">The sequence shown here is derived from an EMBL/GenBank/DDBJ whole genome shotgun (WGS) entry which is preliminary data.</text>
</comment>
<keyword evidence="6 7" id="KW-0472">Membrane</keyword>
<evidence type="ECO:0000256" key="7">
    <source>
        <dbReference type="SAM" id="Phobius"/>
    </source>
</evidence>
<evidence type="ECO:0000256" key="5">
    <source>
        <dbReference type="ARBA" id="ARBA00022989"/>
    </source>
</evidence>
<comment type="subcellular location">
    <subcellularLocation>
        <location evidence="1">Endomembrane system</location>
        <topology evidence="1">Multi-pass membrane protein</topology>
    </subcellularLocation>
</comment>
<dbReference type="InterPro" id="IPR006043">
    <property type="entry name" value="NCS2"/>
</dbReference>
<name>A0A7H4P069_9ENTR</name>
<dbReference type="PANTHER" id="PTHR43337:SF1">
    <property type="entry name" value="XANTHINE_URACIL PERMEASE C887.17-RELATED"/>
    <property type="match status" value="1"/>
</dbReference>
<feature type="transmembrane region" description="Helical" evidence="7">
    <location>
        <begin position="144"/>
        <end position="161"/>
    </location>
</feature>
<protein>
    <submittedName>
        <fullName evidence="8">Xanthine/uracil/thiamine/ascorbate permease family protein</fullName>
    </submittedName>
</protein>
<comment type="similarity">
    <text evidence="2">Belongs to the nucleobase:cation symporter-2 (NCS2) (TC 2.A.40) family. Azg-like subfamily.</text>
</comment>
<reference evidence="8 9" key="1">
    <citation type="submission" date="2018-06" db="EMBL/GenBank/DDBJ databases">
        <authorList>
            <consortium name="Pathogen Informatics"/>
            <person name="Doyle S."/>
        </authorList>
    </citation>
    <scope>NUCLEOTIDE SEQUENCE [LARGE SCALE GENOMIC DNA]</scope>
    <source>
        <strain evidence="8 9">NCTC9149</strain>
    </source>
</reference>
<keyword evidence="3" id="KW-0813">Transport</keyword>
<dbReference type="AlphaFoldDB" id="A0A7H4P069"/>
<evidence type="ECO:0000256" key="6">
    <source>
        <dbReference type="ARBA" id="ARBA00023136"/>
    </source>
</evidence>
<organism evidence="8 9">
    <name type="scientific">Klebsiella grimontii</name>
    <dbReference type="NCBI Taxonomy" id="2058152"/>
    <lineage>
        <taxon>Bacteria</taxon>
        <taxon>Pseudomonadati</taxon>
        <taxon>Pseudomonadota</taxon>
        <taxon>Gammaproteobacteria</taxon>
        <taxon>Enterobacterales</taxon>
        <taxon>Enterobacteriaceae</taxon>
        <taxon>Klebsiella/Raoultella group</taxon>
        <taxon>Klebsiella</taxon>
    </lineage>
</organism>
<evidence type="ECO:0000256" key="3">
    <source>
        <dbReference type="ARBA" id="ARBA00022448"/>
    </source>
</evidence>
<keyword evidence="4 7" id="KW-0812">Transmembrane</keyword>
<dbReference type="GO" id="GO:0005886">
    <property type="term" value="C:plasma membrane"/>
    <property type="evidence" value="ECO:0007669"/>
    <property type="project" value="TreeGrafter"/>
</dbReference>
<feature type="transmembrane region" description="Helical" evidence="7">
    <location>
        <begin position="208"/>
        <end position="227"/>
    </location>
</feature>
<dbReference type="PANTHER" id="PTHR43337">
    <property type="entry name" value="XANTHINE/URACIL PERMEASE C887.17-RELATED"/>
    <property type="match status" value="1"/>
</dbReference>
<dbReference type="GO" id="GO:0012505">
    <property type="term" value="C:endomembrane system"/>
    <property type="evidence" value="ECO:0007669"/>
    <property type="project" value="UniProtKB-SubCell"/>
</dbReference>
<feature type="transmembrane region" description="Helical" evidence="7">
    <location>
        <begin position="181"/>
        <end position="201"/>
    </location>
</feature>
<dbReference type="Proteomes" id="UP000254571">
    <property type="component" value="Unassembled WGS sequence"/>
</dbReference>
<sequence>MADNTLNSSAQGSWLERRFALYSRGSTLRTECLAGITGFLAAAYLLVVIPGLLAVGGMDKGAATTGTILVFVGGTLLMAFYANLPFIVGPGIGGSVLVGVTLAGSEGIGWQVGLGIACWSGILFFLLTKFGLREVVTRSVPQSIKLGLTASIGLFVAVLGFRNAGLVLANAKTNALMLGDFLSPGALVALCGLFLAIALQARKIPGSILWAILFATLVGIPMGVTRLPGSFIDMPHSLTPVLGQIDMLGALNIAFLPFPVCVLRFRVLFHHGHYPGSGRRSGSAG</sequence>
<gene>
    <name evidence="8" type="primary">purP_1</name>
    <name evidence="8" type="ORF">NCTC9149_02230</name>
</gene>
<feature type="transmembrane region" description="Helical" evidence="7">
    <location>
        <begin position="108"/>
        <end position="132"/>
    </location>
</feature>
<dbReference type="InterPro" id="IPR045018">
    <property type="entry name" value="Azg-like"/>
</dbReference>
<dbReference type="EMBL" id="UGMX01000002">
    <property type="protein sequence ID" value="STW05834.1"/>
    <property type="molecule type" value="Genomic_DNA"/>
</dbReference>
<evidence type="ECO:0000313" key="9">
    <source>
        <dbReference type="Proteomes" id="UP000254571"/>
    </source>
</evidence>
<evidence type="ECO:0000256" key="1">
    <source>
        <dbReference type="ARBA" id="ARBA00004127"/>
    </source>
</evidence>
<feature type="transmembrane region" description="Helical" evidence="7">
    <location>
        <begin position="67"/>
        <end position="88"/>
    </location>
</feature>
<keyword evidence="5 7" id="KW-1133">Transmembrane helix</keyword>
<feature type="transmembrane region" description="Helical" evidence="7">
    <location>
        <begin position="247"/>
        <end position="269"/>
    </location>
</feature>
<evidence type="ECO:0000256" key="4">
    <source>
        <dbReference type="ARBA" id="ARBA00022692"/>
    </source>
</evidence>
<evidence type="ECO:0000313" key="8">
    <source>
        <dbReference type="EMBL" id="STW05834.1"/>
    </source>
</evidence>
<dbReference type="Pfam" id="PF00860">
    <property type="entry name" value="Xan_ur_permease"/>
    <property type="match status" value="1"/>
</dbReference>
<proteinExistence type="inferred from homology"/>